<dbReference type="Gene3D" id="2.40.33.20">
    <property type="entry name" value="PK beta-barrel domain-like"/>
    <property type="match status" value="1"/>
</dbReference>
<dbReference type="Proteomes" id="UP000051487">
    <property type="component" value="Unassembled WGS sequence"/>
</dbReference>
<name>A0AAN4PQS0_ASPLE</name>
<accession>A0AAN4PQS0</accession>
<dbReference type="Pfam" id="PF03473">
    <property type="entry name" value="MOSC"/>
    <property type="match status" value="1"/>
</dbReference>
<evidence type="ECO:0000259" key="1">
    <source>
        <dbReference type="PROSITE" id="PS51340"/>
    </source>
</evidence>
<organism evidence="2 3">
    <name type="scientific">Aspergillus lentulus</name>
    <dbReference type="NCBI Taxonomy" id="293939"/>
    <lineage>
        <taxon>Eukaryota</taxon>
        <taxon>Fungi</taxon>
        <taxon>Dikarya</taxon>
        <taxon>Ascomycota</taxon>
        <taxon>Pezizomycotina</taxon>
        <taxon>Eurotiomycetes</taxon>
        <taxon>Eurotiomycetidae</taxon>
        <taxon>Eurotiales</taxon>
        <taxon>Aspergillaceae</taxon>
        <taxon>Aspergillus</taxon>
        <taxon>Aspergillus subgen. Fumigati</taxon>
    </lineage>
</organism>
<dbReference type="EMBL" id="BCLY01000016">
    <property type="protein sequence ID" value="GAQ11365.1"/>
    <property type="molecule type" value="Genomic_DNA"/>
</dbReference>
<dbReference type="AlphaFoldDB" id="A0AAN4PQS0"/>
<dbReference type="InterPro" id="IPR052716">
    <property type="entry name" value="MOSC_domain"/>
</dbReference>
<reference evidence="2 3" key="1">
    <citation type="submission" date="2015-11" db="EMBL/GenBank/DDBJ databases">
        <title>Aspergillus lentulus strain IFM 54703T.</title>
        <authorList>
            <person name="Kusuya Y."/>
            <person name="Sakai K."/>
            <person name="Kamei K."/>
            <person name="Takahashi H."/>
            <person name="Yaguchi T."/>
        </authorList>
    </citation>
    <scope>NUCLEOTIDE SEQUENCE [LARGE SCALE GENOMIC DNA]</scope>
    <source>
        <strain evidence="2 3">IFM 54703</strain>
    </source>
</reference>
<proteinExistence type="predicted"/>
<dbReference type="InterPro" id="IPR011037">
    <property type="entry name" value="Pyrv_Knase-like_insert_dom_sf"/>
</dbReference>
<dbReference type="GO" id="GO:0030151">
    <property type="term" value="F:molybdenum ion binding"/>
    <property type="evidence" value="ECO:0007669"/>
    <property type="project" value="InterPro"/>
</dbReference>
<dbReference type="PROSITE" id="PS51340">
    <property type="entry name" value="MOSC"/>
    <property type="match status" value="1"/>
</dbReference>
<dbReference type="GO" id="GO:0003824">
    <property type="term" value="F:catalytic activity"/>
    <property type="evidence" value="ECO:0007669"/>
    <property type="project" value="InterPro"/>
</dbReference>
<dbReference type="GO" id="GO:0030170">
    <property type="term" value="F:pyridoxal phosphate binding"/>
    <property type="evidence" value="ECO:0007669"/>
    <property type="project" value="InterPro"/>
</dbReference>
<gene>
    <name evidence="2" type="ORF">ALT_8686</name>
</gene>
<evidence type="ECO:0000313" key="3">
    <source>
        <dbReference type="Proteomes" id="UP000051487"/>
    </source>
</evidence>
<feature type="domain" description="MOSC" evidence="1">
    <location>
        <begin position="35"/>
        <end position="192"/>
    </location>
</feature>
<dbReference type="InterPro" id="IPR005302">
    <property type="entry name" value="MoCF_Sase_C"/>
</dbReference>
<dbReference type="PANTHER" id="PTHR36930">
    <property type="entry name" value="METAL-SULFUR CLUSTER BIOSYNTHESIS PROTEINS YUAD-RELATED"/>
    <property type="match status" value="1"/>
</dbReference>
<sequence>MSTTATSTSTSTKTTLLTPRILSVSKSSSHTIAKTPVPSITLIPNHGVDGDCHAGQTTQHRAQAQAQRTPNLRQVHLVPVETLRELSGRLSAAAKPLSAGEIGENITTEGVELSTLPLGTEVHFLGGDGKEEAIVVLTGVRVPGPGMDKCRAGLRDVCVVRDGSRVVKRLAGVMGTVKKGGMLRPGMGIRIVKPAGASVRPLPVV</sequence>
<evidence type="ECO:0000313" key="2">
    <source>
        <dbReference type="EMBL" id="GAQ11365.1"/>
    </source>
</evidence>
<comment type="caution">
    <text evidence="2">The sequence shown here is derived from an EMBL/GenBank/DDBJ whole genome shotgun (WGS) entry which is preliminary data.</text>
</comment>
<dbReference type="PANTHER" id="PTHR36930:SF1">
    <property type="entry name" value="MOSC DOMAIN-CONTAINING PROTEIN"/>
    <property type="match status" value="1"/>
</dbReference>
<dbReference type="SUPFAM" id="SSF50800">
    <property type="entry name" value="PK beta-barrel domain-like"/>
    <property type="match status" value="1"/>
</dbReference>
<protein>
    <recommendedName>
        <fullName evidence="1">MOSC domain-containing protein</fullName>
    </recommendedName>
</protein>